<dbReference type="Proteomes" id="UP001556367">
    <property type="component" value="Unassembled WGS sequence"/>
</dbReference>
<evidence type="ECO:0000313" key="13">
    <source>
        <dbReference type="Proteomes" id="UP001556367"/>
    </source>
</evidence>
<dbReference type="InterPro" id="IPR003140">
    <property type="entry name" value="PLipase/COase/thioEstase"/>
</dbReference>
<evidence type="ECO:0000256" key="1">
    <source>
        <dbReference type="ARBA" id="ARBA00006499"/>
    </source>
</evidence>
<dbReference type="Pfam" id="PF02230">
    <property type="entry name" value="Abhydrolase_2"/>
    <property type="match status" value="1"/>
</dbReference>
<feature type="domain" description="Phospholipase/carboxylesterase/thioesterase" evidence="11">
    <location>
        <begin position="89"/>
        <end position="219"/>
    </location>
</feature>
<evidence type="ECO:0000256" key="6">
    <source>
        <dbReference type="ARBA" id="ARBA00022832"/>
    </source>
</evidence>
<dbReference type="EMBL" id="JASNQZ010000017">
    <property type="protein sequence ID" value="KAL0945649.1"/>
    <property type="molecule type" value="Genomic_DNA"/>
</dbReference>
<keyword evidence="6" id="KW-0276">Fatty acid metabolism</keyword>
<dbReference type="SUPFAM" id="SSF53474">
    <property type="entry name" value="alpha/beta-Hydrolases"/>
    <property type="match status" value="1"/>
</dbReference>
<reference evidence="13" key="1">
    <citation type="submission" date="2024-06" db="EMBL/GenBank/DDBJ databases">
        <title>Multi-omics analyses provide insights into the biosynthesis of the anticancer antibiotic pleurotin in Hohenbuehelia grisea.</title>
        <authorList>
            <person name="Weaver J.A."/>
            <person name="Alberti F."/>
        </authorList>
    </citation>
    <scope>NUCLEOTIDE SEQUENCE [LARGE SCALE GENOMIC DNA]</scope>
    <source>
        <strain evidence="13">T-177</strain>
    </source>
</reference>
<comment type="similarity">
    <text evidence="1">Belongs to the AB hydrolase superfamily. AB hydrolase 2 family.</text>
</comment>
<proteinExistence type="inferred from homology"/>
<dbReference type="EC" id="3.1.2.22" evidence="2"/>
<evidence type="ECO:0000256" key="10">
    <source>
        <dbReference type="SAM" id="MobiDB-lite"/>
    </source>
</evidence>
<evidence type="ECO:0000256" key="4">
    <source>
        <dbReference type="ARBA" id="ARBA00022487"/>
    </source>
</evidence>
<keyword evidence="5" id="KW-0378">Hydrolase</keyword>
<name>A0ABR3IQT2_9AGAR</name>
<keyword evidence="4" id="KW-0719">Serine esterase</keyword>
<accession>A0ABR3IQT2</accession>
<evidence type="ECO:0000256" key="5">
    <source>
        <dbReference type="ARBA" id="ARBA00022801"/>
    </source>
</evidence>
<evidence type="ECO:0000256" key="9">
    <source>
        <dbReference type="ARBA" id="ARBA00047337"/>
    </source>
</evidence>
<evidence type="ECO:0000256" key="3">
    <source>
        <dbReference type="ARBA" id="ARBA00014923"/>
    </source>
</evidence>
<dbReference type="InterPro" id="IPR029058">
    <property type="entry name" value="AB_hydrolase_fold"/>
</dbReference>
<dbReference type="Gene3D" id="3.40.50.1820">
    <property type="entry name" value="alpha/beta hydrolase"/>
    <property type="match status" value="1"/>
</dbReference>
<dbReference type="InterPro" id="IPR050565">
    <property type="entry name" value="LYPA1-2/EST-like"/>
</dbReference>
<dbReference type="PANTHER" id="PTHR10655:SF17">
    <property type="entry name" value="LYSOPHOSPHOLIPASE-LIKE PROTEIN 1"/>
    <property type="match status" value="1"/>
</dbReference>
<keyword evidence="13" id="KW-1185">Reference proteome</keyword>
<evidence type="ECO:0000313" key="12">
    <source>
        <dbReference type="EMBL" id="KAL0945649.1"/>
    </source>
</evidence>
<comment type="function">
    <text evidence="7">Hydrolyzes fatty acids from S-acylated cysteine residues in proteins with a strong preference for palmitoylated G-alpha proteins over other acyl substrates. Mediates the deacylation of G-alpha proteins such as GPA1 in vivo, but has weak or no activity toward palmitoylated Ras proteins. Has weak lysophospholipase activity in vitro; however such activity may not exist in vivo.</text>
</comment>
<dbReference type="PANTHER" id="PTHR10655">
    <property type="entry name" value="LYSOPHOSPHOLIPASE-RELATED"/>
    <property type="match status" value="1"/>
</dbReference>
<comment type="catalytic activity">
    <reaction evidence="9">
        <text>S-hexadecanoyl-L-cysteinyl-[protein] + H2O = L-cysteinyl-[protein] + hexadecanoate + H(+)</text>
        <dbReference type="Rhea" id="RHEA:19233"/>
        <dbReference type="Rhea" id="RHEA-COMP:10131"/>
        <dbReference type="Rhea" id="RHEA-COMP:11032"/>
        <dbReference type="ChEBI" id="CHEBI:7896"/>
        <dbReference type="ChEBI" id="CHEBI:15377"/>
        <dbReference type="ChEBI" id="CHEBI:15378"/>
        <dbReference type="ChEBI" id="CHEBI:29950"/>
        <dbReference type="ChEBI" id="CHEBI:74151"/>
        <dbReference type="EC" id="3.1.2.22"/>
    </reaction>
</comment>
<protein>
    <recommendedName>
        <fullName evidence="3">Acyl-protein thioesterase 1</fullName>
        <ecNumber evidence="2">3.1.2.22</ecNumber>
    </recommendedName>
    <alternativeName>
        <fullName evidence="8">Palmitoyl-protein hydrolase</fullName>
    </alternativeName>
</protein>
<feature type="region of interest" description="Disordered" evidence="10">
    <location>
        <begin position="1"/>
        <end position="25"/>
    </location>
</feature>
<gene>
    <name evidence="12" type="ORF">HGRIS_014803</name>
</gene>
<organism evidence="12 13">
    <name type="scientific">Hohenbuehelia grisea</name>
    <dbReference type="NCBI Taxonomy" id="104357"/>
    <lineage>
        <taxon>Eukaryota</taxon>
        <taxon>Fungi</taxon>
        <taxon>Dikarya</taxon>
        <taxon>Basidiomycota</taxon>
        <taxon>Agaricomycotina</taxon>
        <taxon>Agaricomycetes</taxon>
        <taxon>Agaricomycetidae</taxon>
        <taxon>Agaricales</taxon>
        <taxon>Pleurotineae</taxon>
        <taxon>Pleurotaceae</taxon>
        <taxon>Hohenbuehelia</taxon>
    </lineage>
</organism>
<evidence type="ECO:0000256" key="2">
    <source>
        <dbReference type="ARBA" id="ARBA00012423"/>
    </source>
</evidence>
<comment type="caution">
    <text evidence="12">The sequence shown here is derived from an EMBL/GenBank/DDBJ whole genome shotgun (WGS) entry which is preliminary data.</text>
</comment>
<keyword evidence="6" id="KW-0443">Lipid metabolism</keyword>
<sequence>MPPKHRLSFPEQQSSQKRHRGFEDDFNSDLLPVGNHPLPFGHYPQGFTVATGFPFYSNNHQSLGHEVPAMSRQLETLTPTHVPNHPAPLEAGIDPGRIVLGGFSMGGAMTLLTGLSIKEQLGGLVVLSGWLPLRNKLKSMLSSHAKDVPIFWGHGADDPLVQLRWGKLSKDVLTSSEIGIPEALSPSEGKGLSFNVYPGLQHSASDRELDDAKTWLKKVLPGN</sequence>
<evidence type="ECO:0000259" key="11">
    <source>
        <dbReference type="Pfam" id="PF02230"/>
    </source>
</evidence>
<evidence type="ECO:0000256" key="8">
    <source>
        <dbReference type="ARBA" id="ARBA00031195"/>
    </source>
</evidence>
<evidence type="ECO:0000256" key="7">
    <source>
        <dbReference type="ARBA" id="ARBA00029392"/>
    </source>
</evidence>